<dbReference type="PROSITE" id="PS51257">
    <property type="entry name" value="PROKAR_LIPOPROTEIN"/>
    <property type="match status" value="1"/>
</dbReference>
<dbReference type="EMBL" id="CAESGF010000004">
    <property type="protein sequence ID" value="CAB4363217.1"/>
    <property type="molecule type" value="Genomic_DNA"/>
</dbReference>
<dbReference type="AlphaFoldDB" id="A0A6J6A6L5"/>
<dbReference type="InterPro" id="IPR036779">
    <property type="entry name" value="LysM_dom_sf"/>
</dbReference>
<reference evidence="2" key="1">
    <citation type="submission" date="2020-05" db="EMBL/GenBank/DDBJ databases">
        <authorList>
            <person name="Chiriac C."/>
            <person name="Salcher M."/>
            <person name="Ghai R."/>
            <person name="Kavagutti S V."/>
        </authorList>
    </citation>
    <scope>NUCLEOTIDE SEQUENCE</scope>
</reference>
<evidence type="ECO:0000313" key="4">
    <source>
        <dbReference type="EMBL" id="CAB4845906.1"/>
    </source>
</evidence>
<name>A0A6J6A6L5_9ZZZZ</name>
<dbReference type="EMBL" id="CAFBOL010000100">
    <property type="protein sequence ID" value="CAB5008928.1"/>
    <property type="molecule type" value="Genomic_DNA"/>
</dbReference>
<proteinExistence type="predicted"/>
<protein>
    <submittedName>
        <fullName evidence="2">Unannotated protein</fullName>
    </submittedName>
</protein>
<dbReference type="PROSITE" id="PS51782">
    <property type="entry name" value="LYSM"/>
    <property type="match status" value="1"/>
</dbReference>
<organism evidence="2">
    <name type="scientific">freshwater metagenome</name>
    <dbReference type="NCBI Taxonomy" id="449393"/>
    <lineage>
        <taxon>unclassified sequences</taxon>
        <taxon>metagenomes</taxon>
        <taxon>ecological metagenomes</taxon>
    </lineage>
</organism>
<dbReference type="EMBL" id="CAEZYF010000012">
    <property type="protein sequence ID" value="CAB4728830.1"/>
    <property type="molecule type" value="Genomic_DNA"/>
</dbReference>
<evidence type="ECO:0000313" key="3">
    <source>
        <dbReference type="EMBL" id="CAB4728830.1"/>
    </source>
</evidence>
<dbReference type="Pfam" id="PF01476">
    <property type="entry name" value="LysM"/>
    <property type="match status" value="1"/>
</dbReference>
<gene>
    <name evidence="3" type="ORF">UFOPK2656_01959</name>
    <name evidence="4" type="ORF">UFOPK3267_00034</name>
    <name evidence="5" type="ORF">UFOPK3651_00827</name>
    <name evidence="6" type="ORF">UFOPK3931_02694</name>
    <name evidence="2" type="ORF">UFOPK4189_00998</name>
</gene>
<sequence length="280" mass="29943">MSTRLHGVLLTLAAFGAALGPAVLSACSDNGSSVQSTIVSFDTIGNTTSTLPGDATTTTVPPDIPYVVQRGDALTKIADDFCTNAADIAVLNAWSDGFAHVILPGQTILVPGPGCPVASTSTTSTTIVMNTYLARYVNEHIITNPFNPNTGDHRNWGAVCYSAYWSAQAFATQGASKADLMAALDPLPGAVPGGVQTQIDKWVPFSNQWFPVYTEITSRIQAAHPMYPDTDTYYRILFDDVEYLSLLQAYEAIGPDVQFAAKYFVADLCTNLFTTHNSTP</sequence>
<evidence type="ECO:0000313" key="2">
    <source>
        <dbReference type="EMBL" id="CAB4363217.1"/>
    </source>
</evidence>
<dbReference type="EMBL" id="CAFBMT010000004">
    <property type="protein sequence ID" value="CAB4920597.1"/>
    <property type="molecule type" value="Genomic_DNA"/>
</dbReference>
<evidence type="ECO:0000313" key="5">
    <source>
        <dbReference type="EMBL" id="CAB4920597.1"/>
    </source>
</evidence>
<dbReference type="SUPFAM" id="SSF54106">
    <property type="entry name" value="LysM domain"/>
    <property type="match status" value="1"/>
</dbReference>
<dbReference type="SMART" id="SM00257">
    <property type="entry name" value="LysM"/>
    <property type="match status" value="1"/>
</dbReference>
<feature type="domain" description="LysM" evidence="1">
    <location>
        <begin position="64"/>
        <end position="110"/>
    </location>
</feature>
<dbReference type="InterPro" id="IPR018392">
    <property type="entry name" value="LysM"/>
</dbReference>
<evidence type="ECO:0000313" key="6">
    <source>
        <dbReference type="EMBL" id="CAB5008928.1"/>
    </source>
</evidence>
<dbReference type="EMBL" id="CAFBIY010000001">
    <property type="protein sequence ID" value="CAB4845906.1"/>
    <property type="molecule type" value="Genomic_DNA"/>
</dbReference>
<evidence type="ECO:0000259" key="1">
    <source>
        <dbReference type="PROSITE" id="PS51782"/>
    </source>
</evidence>
<dbReference type="CDD" id="cd00118">
    <property type="entry name" value="LysM"/>
    <property type="match status" value="1"/>
</dbReference>
<accession>A0A6J6A6L5</accession>
<dbReference type="Gene3D" id="3.10.350.10">
    <property type="entry name" value="LysM domain"/>
    <property type="match status" value="1"/>
</dbReference>